<evidence type="ECO:0000256" key="1">
    <source>
        <dbReference type="SAM" id="MobiDB-lite"/>
    </source>
</evidence>
<reference evidence="3" key="2">
    <citation type="submission" date="2024-04" db="EMBL/GenBank/DDBJ databases">
        <authorList>
            <person name="Chen Y."/>
            <person name="Shah S."/>
            <person name="Dougan E. K."/>
            <person name="Thang M."/>
            <person name="Chan C."/>
        </authorList>
    </citation>
    <scope>NUCLEOTIDE SEQUENCE [LARGE SCALE GENOMIC DNA]</scope>
</reference>
<dbReference type="EMBL" id="CAMXCT010003249">
    <property type="protein sequence ID" value="CAI4003343.1"/>
    <property type="molecule type" value="Genomic_DNA"/>
</dbReference>
<protein>
    <submittedName>
        <fullName evidence="2">Uncharacterized protein</fullName>
    </submittedName>
</protein>
<accession>A0A9P1D6H2</accession>
<evidence type="ECO:0000313" key="4">
    <source>
        <dbReference type="Proteomes" id="UP001152797"/>
    </source>
</evidence>
<proteinExistence type="predicted"/>
<feature type="region of interest" description="Disordered" evidence="1">
    <location>
        <begin position="13"/>
        <end position="36"/>
    </location>
</feature>
<gene>
    <name evidence="2" type="ORF">C1SCF055_LOCUS29216</name>
</gene>
<dbReference type="EMBL" id="CAMXCT030003249">
    <property type="protein sequence ID" value="CAL4790655.1"/>
    <property type="molecule type" value="Genomic_DNA"/>
</dbReference>
<reference evidence="2" key="1">
    <citation type="submission" date="2022-10" db="EMBL/GenBank/DDBJ databases">
        <authorList>
            <person name="Chen Y."/>
            <person name="Dougan E. K."/>
            <person name="Chan C."/>
            <person name="Rhodes N."/>
            <person name="Thang M."/>
        </authorList>
    </citation>
    <scope>NUCLEOTIDE SEQUENCE</scope>
</reference>
<evidence type="ECO:0000313" key="2">
    <source>
        <dbReference type="EMBL" id="CAI4003343.1"/>
    </source>
</evidence>
<organism evidence="2">
    <name type="scientific">Cladocopium goreaui</name>
    <dbReference type="NCBI Taxonomy" id="2562237"/>
    <lineage>
        <taxon>Eukaryota</taxon>
        <taxon>Sar</taxon>
        <taxon>Alveolata</taxon>
        <taxon>Dinophyceae</taxon>
        <taxon>Suessiales</taxon>
        <taxon>Symbiodiniaceae</taxon>
        <taxon>Cladocopium</taxon>
    </lineage>
</organism>
<dbReference type="AlphaFoldDB" id="A0A9P1D6H2"/>
<keyword evidence="4" id="KW-1185">Reference proteome</keyword>
<dbReference type="EMBL" id="CAMXCT020003249">
    <property type="protein sequence ID" value="CAL1156718.1"/>
    <property type="molecule type" value="Genomic_DNA"/>
</dbReference>
<feature type="compositionally biased region" description="Basic residues" evidence="1">
    <location>
        <begin position="13"/>
        <end position="23"/>
    </location>
</feature>
<dbReference type="Proteomes" id="UP001152797">
    <property type="component" value="Unassembled WGS sequence"/>
</dbReference>
<name>A0A9P1D6H2_9DINO</name>
<comment type="caution">
    <text evidence="2">The sequence shown here is derived from an EMBL/GenBank/DDBJ whole genome shotgun (WGS) entry which is preliminary data.</text>
</comment>
<sequence length="170" mass="18972">MSHLREHLDRYCHGRRARSRSRSQTRDNADAEPVAATAPMSPSVTFTVELLPLLPLVPRAYLWGPDERCLTCSYPSHLLAAYCVDDLKQKIVEQVQTNGGNTIARRTFQVRTSCGLLHSHTPACREHIPFKRSLRTLWVGSGRPPVLPLVVEVSSPGWTDINTFVTAIAT</sequence>
<evidence type="ECO:0000313" key="3">
    <source>
        <dbReference type="EMBL" id="CAL1156718.1"/>
    </source>
</evidence>